<evidence type="ECO:0008006" key="4">
    <source>
        <dbReference type="Google" id="ProtNLM"/>
    </source>
</evidence>
<keyword evidence="3" id="KW-1185">Reference proteome</keyword>
<feature type="region of interest" description="Disordered" evidence="1">
    <location>
        <begin position="233"/>
        <end position="253"/>
    </location>
</feature>
<reference evidence="2" key="1">
    <citation type="submission" date="2023-07" db="EMBL/GenBank/DDBJ databases">
        <title>Two novel species in the genus Flavivirga.</title>
        <authorList>
            <person name="Kwon K."/>
        </authorList>
    </citation>
    <scope>NUCLEOTIDE SEQUENCE</scope>
    <source>
        <strain evidence="2">KACC 14157</strain>
    </source>
</reference>
<dbReference type="Proteomes" id="UP001176891">
    <property type="component" value="Unassembled WGS sequence"/>
</dbReference>
<accession>A0ABT8WXW4</accession>
<dbReference type="RefSeq" id="WP_303281034.1">
    <property type="nucleotide sequence ID" value="NZ_BAABCZ010000016.1"/>
</dbReference>
<evidence type="ECO:0000313" key="2">
    <source>
        <dbReference type="EMBL" id="MDO5986519.1"/>
    </source>
</evidence>
<gene>
    <name evidence="2" type="ORF">Q4Q39_03780</name>
</gene>
<evidence type="ECO:0000256" key="1">
    <source>
        <dbReference type="SAM" id="MobiDB-lite"/>
    </source>
</evidence>
<protein>
    <recommendedName>
        <fullName evidence="4">Lipoprotein</fullName>
    </recommendedName>
</protein>
<evidence type="ECO:0000313" key="3">
    <source>
        <dbReference type="Proteomes" id="UP001176891"/>
    </source>
</evidence>
<organism evidence="2 3">
    <name type="scientific">Flavivirga amylovorans</name>
    <dbReference type="NCBI Taxonomy" id="870486"/>
    <lineage>
        <taxon>Bacteria</taxon>
        <taxon>Pseudomonadati</taxon>
        <taxon>Bacteroidota</taxon>
        <taxon>Flavobacteriia</taxon>
        <taxon>Flavobacteriales</taxon>
        <taxon>Flavobacteriaceae</taxon>
        <taxon>Flavivirga</taxon>
    </lineage>
</organism>
<proteinExistence type="predicted"/>
<comment type="caution">
    <text evidence="2">The sequence shown here is derived from an EMBL/GenBank/DDBJ whole genome shotgun (WGS) entry which is preliminary data.</text>
</comment>
<sequence length="453" mass="50659">MKQILLRTTLLFFITIFFTNCNKENIGDVPVNNIQKIKRQFSLENFNDNTIKDNLHINWEDYIKTESTNKESIIYEFNSINTGNNLFENGNQKLYYKYKVLATKKNLDIWDIQLIKFLTIDNEILDIVSYLSPNGFSGTLYHYDLMGKTIKIKGYENGVKISELTDLDLLSKKPEKQEPIDHEEGGGSYQLVTITHYTDWYANIHGGTTLYYTHSVYSHTTYEYVYVSSNSSSGTTYHNHTSQNHGGTANNNHNNESILDEDIIVIEGPDKSITNLADYLKCLDSSQPAVFTIYVDQPTPNKREALNNALDVGHTFISIQQDNNVASFGFYPAEGVGYRESVNGIMGDNSNYSFDVSISIPVDASKLNSIINYSVNFSQNVTYNLQTNNCSNFGIYTANLAGLPISVSEATGNWILGNGANPGALGQQIRNMNLPQGANLNTNGGSSPNNNCN</sequence>
<dbReference type="EMBL" id="JAUOEM010000001">
    <property type="protein sequence ID" value="MDO5986519.1"/>
    <property type="molecule type" value="Genomic_DNA"/>
</dbReference>
<name>A0ABT8WXW4_9FLAO</name>